<dbReference type="Proteomes" id="UP000186364">
    <property type="component" value="Unassembled WGS sequence"/>
</dbReference>
<accession>A0A1Q9AVL0</accession>
<reference evidence="2 3" key="1">
    <citation type="submission" date="2016-09" db="EMBL/GenBank/DDBJ databases">
        <title>Rhizobium sp. nov., a novel species isolated from the rice rhizosphere.</title>
        <authorList>
            <person name="Zhao J."/>
            <person name="Zhang X."/>
        </authorList>
    </citation>
    <scope>NUCLEOTIDE SEQUENCE [LARGE SCALE GENOMIC DNA]</scope>
    <source>
        <strain evidence="2 3">1.7048</strain>
    </source>
</reference>
<feature type="transmembrane region" description="Helical" evidence="1">
    <location>
        <begin position="52"/>
        <end position="85"/>
    </location>
</feature>
<name>A0A1Q9AVL0_9HYPH</name>
<evidence type="ECO:0000256" key="1">
    <source>
        <dbReference type="SAM" id="Phobius"/>
    </source>
</evidence>
<dbReference type="EMBL" id="MKIP01000052">
    <property type="protein sequence ID" value="OLP59479.1"/>
    <property type="molecule type" value="Genomic_DNA"/>
</dbReference>
<keyword evidence="1" id="KW-0472">Membrane</keyword>
<feature type="transmembrane region" description="Helical" evidence="1">
    <location>
        <begin position="21"/>
        <end position="46"/>
    </location>
</feature>
<organism evidence="2 3">
    <name type="scientific">Xaviernesmea oryzae</name>
    <dbReference type="NCBI Taxonomy" id="464029"/>
    <lineage>
        <taxon>Bacteria</taxon>
        <taxon>Pseudomonadati</taxon>
        <taxon>Pseudomonadota</taxon>
        <taxon>Alphaproteobacteria</taxon>
        <taxon>Hyphomicrobiales</taxon>
        <taxon>Rhizobiaceae</taxon>
        <taxon>Rhizobium/Agrobacterium group</taxon>
        <taxon>Xaviernesmea</taxon>
    </lineage>
</organism>
<comment type="caution">
    <text evidence="2">The sequence shown here is derived from an EMBL/GenBank/DDBJ whole genome shotgun (WGS) entry which is preliminary data.</text>
</comment>
<gene>
    <name evidence="2" type="ORF">BJF93_12315</name>
</gene>
<proteinExistence type="predicted"/>
<keyword evidence="1" id="KW-1133">Transmembrane helix</keyword>
<keyword evidence="3" id="KW-1185">Reference proteome</keyword>
<keyword evidence="1" id="KW-0812">Transmembrane</keyword>
<evidence type="ECO:0000313" key="2">
    <source>
        <dbReference type="EMBL" id="OLP59479.1"/>
    </source>
</evidence>
<sequence>MRGRGKRLDRQALAREIQEDRPVISIVVVAVVVVSAIITIIIIVVAVVATVIALPIIVIVIIVVEIILPVIVIIVLPVVVIPIVATIRARLRQLRLWFRQFSQRDRCMNRRNRINRDSRLRRLITTRSGPVDRSA</sequence>
<protein>
    <submittedName>
        <fullName evidence="2">Uncharacterized protein</fullName>
    </submittedName>
</protein>
<evidence type="ECO:0000313" key="3">
    <source>
        <dbReference type="Proteomes" id="UP000186364"/>
    </source>
</evidence>
<dbReference type="AlphaFoldDB" id="A0A1Q9AVL0"/>